<accession>A0A7Z0QJ76</accession>
<reference evidence="1" key="3">
    <citation type="submission" date="2021-03" db="EMBL/GenBank/DDBJ databases">
        <title>Whole Genome Sequence of Bradyrhizobium sp. Strain 144S4.</title>
        <authorList>
            <person name="Bromfield E.S.P."/>
            <person name="Cloutier S."/>
        </authorList>
    </citation>
    <scope>NUCLEOTIDE SEQUENCE [LARGE SCALE GENOMIC DNA]</scope>
    <source>
        <strain evidence="1">144S4</strain>
    </source>
</reference>
<dbReference type="Proteomes" id="UP000664702">
    <property type="component" value="Chromosome"/>
</dbReference>
<dbReference type="RefSeq" id="WP_166341442.1">
    <property type="nucleotide sequence ID" value="NZ_CP086136.1"/>
</dbReference>
<protein>
    <submittedName>
        <fullName evidence="2">Uncharacterized protein</fullName>
    </submittedName>
</protein>
<sequence>MAGTVLNTLVPNNFISAYAFKMHVTCIFRAVSMIRQCDSWPLLETADAVIDGVGGTFAAAKISGRPAQQVSNWRRTGTLAPGTFLNFQRALAERQLRARPSLWRIDEPANGAE</sequence>
<dbReference type="EMBL" id="JACBFH010000001">
    <property type="protein sequence ID" value="NYY94916.1"/>
    <property type="molecule type" value="Genomic_DNA"/>
</dbReference>
<evidence type="ECO:0000313" key="6">
    <source>
        <dbReference type="Proteomes" id="UP000664702"/>
    </source>
</evidence>
<dbReference type="EMBL" id="CP086136">
    <property type="protein sequence ID" value="UEM17312.1"/>
    <property type="molecule type" value="Genomic_DNA"/>
</dbReference>
<proteinExistence type="predicted"/>
<organism evidence="2">
    <name type="scientific">Bradyrhizobium barranii subsp. barranii</name>
    <dbReference type="NCBI Taxonomy" id="2823807"/>
    <lineage>
        <taxon>Bacteria</taxon>
        <taxon>Pseudomonadati</taxon>
        <taxon>Pseudomonadota</taxon>
        <taxon>Alphaproteobacteria</taxon>
        <taxon>Hyphomicrobiales</taxon>
        <taxon>Nitrobacteraceae</taxon>
        <taxon>Bradyrhizobium</taxon>
        <taxon>Bradyrhizobium barranii</taxon>
    </lineage>
</organism>
<evidence type="ECO:0000313" key="1">
    <source>
        <dbReference type="EMBL" id="MBO1864559.1"/>
    </source>
</evidence>
<gene>
    <name evidence="4" type="ORF">G6321_00025310</name>
    <name evidence="2" type="ORF">G6321_42915</name>
    <name evidence="3" type="ORF">J4G43_025620</name>
    <name evidence="1" type="ORF">J4G43_27630</name>
</gene>
<dbReference type="KEGG" id="bban:J4G43_025620"/>
<dbReference type="EMBL" id="CP088280">
    <property type="protein sequence ID" value="UGX98265.1"/>
    <property type="molecule type" value="Genomic_DNA"/>
</dbReference>
<reference evidence="5 6" key="4">
    <citation type="journal article" date="2022" name="Int. J. Syst. Evol. Microbiol.">
        <title>Strains of Bradyrhizobium barranii sp. nov. associated with legumes native to Canada are symbionts of soybeans and belong to different subspecies (subsp. barranii subsp. nov. and subsp. apii subsp. nov.) and symbiovars (sv. glycinearum and sv. septentrionale).</title>
        <authorList>
            <person name="Bromfield E.S.P."/>
            <person name="Cloutier S."/>
            <person name="Wasai-Hara S."/>
            <person name="Minamisawa K."/>
        </authorList>
    </citation>
    <scope>NUCLEOTIDE SEQUENCE [LARGE SCALE GENOMIC DNA]</scope>
    <source>
        <strain evidence="4 6">144S4</strain>
        <strain evidence="5">323S2</strain>
    </source>
</reference>
<evidence type="ECO:0000313" key="4">
    <source>
        <dbReference type="EMBL" id="UGX98265.1"/>
    </source>
</evidence>
<dbReference type="AlphaFoldDB" id="A0A7Z0QJ76"/>
<evidence type="ECO:0000313" key="5">
    <source>
        <dbReference type="Proteomes" id="UP000564836"/>
    </source>
</evidence>
<reference evidence="2" key="2">
    <citation type="submission" date="2020-06" db="EMBL/GenBank/DDBJ databases">
        <title>Whole Genome Sequence of Bradyrhizobium sp. Strain 323S2.</title>
        <authorList>
            <person name="Bromfield E.S.P."/>
        </authorList>
    </citation>
    <scope>NUCLEOTIDE SEQUENCE [LARGE SCALE GENOMIC DNA]</scope>
    <source>
        <strain evidence="2">323S2</strain>
    </source>
</reference>
<name>A0A7Z0QJ76_9BRAD</name>
<reference evidence="4 5" key="1">
    <citation type="journal article" date="2017" name="Syst. Appl. Microbiol.">
        <title>Soybeans inoculated with root zone soils of Canadian native legumes harbour diverse and novel Bradyrhizobium spp. that possess agricultural potential.</title>
        <authorList>
            <person name="Bromfield E.S.P."/>
            <person name="Cloutier S."/>
            <person name="Tambong J.T."/>
            <person name="Tran Thi T.V."/>
        </authorList>
    </citation>
    <scope>NUCLEOTIDE SEQUENCE [LARGE SCALE GENOMIC DNA]</scope>
    <source>
        <strain evidence="4 5">323S2</strain>
    </source>
</reference>
<evidence type="ECO:0000313" key="2">
    <source>
        <dbReference type="EMBL" id="NYY94916.1"/>
    </source>
</evidence>
<dbReference type="EMBL" id="JAGEMI010000001">
    <property type="protein sequence ID" value="MBO1864559.1"/>
    <property type="molecule type" value="Genomic_DNA"/>
</dbReference>
<dbReference type="Proteomes" id="UP000564836">
    <property type="component" value="Chromosome"/>
</dbReference>
<evidence type="ECO:0000313" key="3">
    <source>
        <dbReference type="EMBL" id="UEM17312.1"/>
    </source>
</evidence>